<dbReference type="GO" id="GO:0030288">
    <property type="term" value="C:outer membrane-bounded periplasmic space"/>
    <property type="evidence" value="ECO:0007669"/>
    <property type="project" value="TreeGrafter"/>
</dbReference>
<evidence type="ECO:0000256" key="2">
    <source>
        <dbReference type="ARBA" id="ARBA00022679"/>
    </source>
</evidence>
<dbReference type="InterPro" id="IPR012338">
    <property type="entry name" value="Beta-lactam/transpept-like"/>
</dbReference>
<feature type="domain" description="Penicillin-binding protein transpeptidase" evidence="3">
    <location>
        <begin position="51"/>
        <end position="118"/>
    </location>
</feature>
<gene>
    <name evidence="4" type="ORF">FC699_30915</name>
</gene>
<evidence type="ECO:0000259" key="3">
    <source>
        <dbReference type="Pfam" id="PF00905"/>
    </source>
</evidence>
<feature type="non-terminal residue" evidence="4">
    <location>
        <position position="119"/>
    </location>
</feature>
<dbReference type="InterPro" id="IPR001460">
    <property type="entry name" value="PCN-bd_Tpept"/>
</dbReference>
<dbReference type="Proteomes" id="UP000305222">
    <property type="component" value="Unassembled WGS sequence"/>
</dbReference>
<dbReference type="AlphaFoldDB" id="A0A4U3A9W3"/>
<reference evidence="4 5" key="1">
    <citation type="journal article" date="2019" name="Environ. Microbiol.">
        <title>An active ?-lactamase is a part of an orchestrated cell wall stress resistance network of Bacillus subtilis and related rhizosphere species.</title>
        <authorList>
            <person name="Bucher T."/>
            <person name="Keren-Paz A."/>
            <person name="Hausser J."/>
            <person name="Olender T."/>
            <person name="Cytryn E."/>
            <person name="Kolodkin-Gal I."/>
        </authorList>
    </citation>
    <scope>NUCLEOTIDE SEQUENCE [LARGE SCALE GENOMIC DNA]</scope>
    <source>
        <strain evidence="4 5">I5</strain>
    </source>
</reference>
<organism evidence="4 5">
    <name type="scientific">Bacillus wiedmannii</name>
    <dbReference type="NCBI Taxonomy" id="1890302"/>
    <lineage>
        <taxon>Bacteria</taxon>
        <taxon>Bacillati</taxon>
        <taxon>Bacillota</taxon>
        <taxon>Bacilli</taxon>
        <taxon>Bacillales</taxon>
        <taxon>Bacillaceae</taxon>
        <taxon>Bacillus</taxon>
        <taxon>Bacillus cereus group</taxon>
    </lineage>
</organism>
<dbReference type="PANTHER" id="PTHR32282">
    <property type="entry name" value="BINDING PROTEIN TRANSPEPTIDASE, PUTATIVE-RELATED"/>
    <property type="match status" value="1"/>
</dbReference>
<name>A0A4U3A9W3_9BACI</name>
<dbReference type="GO" id="GO:0008955">
    <property type="term" value="F:peptidoglycan glycosyltransferase activity"/>
    <property type="evidence" value="ECO:0007669"/>
    <property type="project" value="TreeGrafter"/>
</dbReference>
<protein>
    <submittedName>
        <fullName evidence="4">Penicillin-binding protein</fullName>
    </submittedName>
</protein>
<dbReference type="GO" id="GO:0009252">
    <property type="term" value="P:peptidoglycan biosynthetic process"/>
    <property type="evidence" value="ECO:0007669"/>
    <property type="project" value="TreeGrafter"/>
</dbReference>
<dbReference type="SUPFAM" id="SSF56601">
    <property type="entry name" value="beta-lactamase/transpeptidase-like"/>
    <property type="match status" value="1"/>
</dbReference>
<accession>A0A4U3A9W3</accession>
<evidence type="ECO:0000313" key="4">
    <source>
        <dbReference type="EMBL" id="TKI85056.1"/>
    </source>
</evidence>
<dbReference type="PANTHER" id="PTHR32282:SF29">
    <property type="entry name" value="PENICILLIN-BINDING PROTEIN 1A"/>
    <property type="match status" value="1"/>
</dbReference>
<keyword evidence="2" id="KW-0808">Transferase</keyword>
<dbReference type="InterPro" id="IPR050396">
    <property type="entry name" value="Glycosyltr_51/Transpeptidase"/>
</dbReference>
<proteinExistence type="predicted"/>
<sequence length="119" mass="13428">VVTEVEKEYPDINIGSDGLTIHTTLDQDAQDYAEKIMDGNLIKYPNDQFQGSFVFMDTKSGEVRAIGAGRKESRSTFKGHNMATDLKRQVGSTMKPIFDYGPAFENLQWSTYHQLNDSE</sequence>
<dbReference type="EMBL" id="SZON01002652">
    <property type="protein sequence ID" value="TKI85056.1"/>
    <property type="molecule type" value="Genomic_DNA"/>
</dbReference>
<keyword evidence="1" id="KW-0328">Glycosyltransferase</keyword>
<feature type="non-terminal residue" evidence="4">
    <location>
        <position position="1"/>
    </location>
</feature>
<dbReference type="GO" id="GO:0008658">
    <property type="term" value="F:penicillin binding"/>
    <property type="evidence" value="ECO:0007669"/>
    <property type="project" value="InterPro"/>
</dbReference>
<evidence type="ECO:0000256" key="1">
    <source>
        <dbReference type="ARBA" id="ARBA00022676"/>
    </source>
</evidence>
<dbReference type="Pfam" id="PF00905">
    <property type="entry name" value="Transpeptidase"/>
    <property type="match status" value="1"/>
</dbReference>
<dbReference type="Gene3D" id="3.40.710.10">
    <property type="entry name" value="DD-peptidase/beta-lactamase superfamily"/>
    <property type="match status" value="1"/>
</dbReference>
<evidence type="ECO:0000313" key="5">
    <source>
        <dbReference type="Proteomes" id="UP000305222"/>
    </source>
</evidence>
<comment type="caution">
    <text evidence="4">The sequence shown here is derived from an EMBL/GenBank/DDBJ whole genome shotgun (WGS) entry which is preliminary data.</text>
</comment>